<dbReference type="OrthoDB" id="9804152at2"/>
<keyword evidence="4" id="KW-1133">Transmembrane helix</keyword>
<dbReference type="Pfam" id="PF04011">
    <property type="entry name" value="LemA"/>
    <property type="match status" value="1"/>
</dbReference>
<evidence type="ECO:0000313" key="7">
    <source>
        <dbReference type="EMBL" id="ACM21836.1"/>
    </source>
</evidence>
<evidence type="ECO:0000313" key="8">
    <source>
        <dbReference type="Proteomes" id="UP000007721"/>
    </source>
</evidence>
<keyword evidence="3" id="KW-0812">Transmembrane</keyword>
<dbReference type="EMBL" id="CP001390">
    <property type="protein sequence ID" value="ACM21836.1"/>
    <property type="molecule type" value="Genomic_DNA"/>
</dbReference>
<dbReference type="InterPro" id="IPR023353">
    <property type="entry name" value="LemA-like_dom_sf"/>
</dbReference>
<keyword evidence="5" id="KW-0472">Membrane</keyword>
<accession>B9M5S7</accession>
<dbReference type="eggNOG" id="COG1704">
    <property type="taxonomic scope" value="Bacteria"/>
</dbReference>
<proteinExistence type="inferred from homology"/>
<evidence type="ECO:0000256" key="4">
    <source>
        <dbReference type="ARBA" id="ARBA00022989"/>
    </source>
</evidence>
<protein>
    <submittedName>
        <fullName evidence="7">LemA family lipoprotein</fullName>
    </submittedName>
</protein>
<dbReference type="GO" id="GO:0016020">
    <property type="term" value="C:membrane"/>
    <property type="evidence" value="ECO:0007669"/>
    <property type="project" value="UniProtKB-SubCell"/>
</dbReference>
<comment type="similarity">
    <text evidence="2">Belongs to the LemA family.</text>
</comment>
<dbReference type="PANTHER" id="PTHR34478:SF2">
    <property type="entry name" value="MEMBRANE PROTEIN"/>
    <property type="match status" value="1"/>
</dbReference>
<dbReference type="HOGENOM" id="CLU_1419669_0_0_7"/>
<dbReference type="Gene3D" id="1.20.1440.20">
    <property type="entry name" value="LemA-like domain"/>
    <property type="match status" value="1"/>
</dbReference>
<evidence type="ECO:0000256" key="3">
    <source>
        <dbReference type="ARBA" id="ARBA00022692"/>
    </source>
</evidence>
<feature type="coiled-coil region" evidence="6">
    <location>
        <begin position="124"/>
        <end position="151"/>
    </location>
</feature>
<reference evidence="7 8" key="1">
    <citation type="submission" date="2009-01" db="EMBL/GenBank/DDBJ databases">
        <title>Complete sequence of Geobacter sp. FRC-32.</title>
        <authorList>
            <consortium name="US DOE Joint Genome Institute"/>
            <person name="Lucas S."/>
            <person name="Copeland A."/>
            <person name="Lapidus A."/>
            <person name="Glavina del Rio T."/>
            <person name="Dalin E."/>
            <person name="Tice H."/>
            <person name="Bruce D."/>
            <person name="Goodwin L."/>
            <person name="Pitluck S."/>
            <person name="Saunders E."/>
            <person name="Brettin T."/>
            <person name="Detter J.C."/>
            <person name="Han C."/>
            <person name="Larimer F."/>
            <person name="Land M."/>
            <person name="Hauser L."/>
            <person name="Kyrpides N."/>
            <person name="Ovchinnikova G."/>
            <person name="Kostka J."/>
            <person name="Richardson P."/>
        </authorList>
    </citation>
    <scope>NUCLEOTIDE SEQUENCE [LARGE SCALE GENOMIC DNA]</scope>
    <source>
        <strain evidence="8">DSM 22248 / JCM 15807 / FRC-32</strain>
    </source>
</reference>
<dbReference type="PROSITE" id="PS51257">
    <property type="entry name" value="PROKAR_LIPOPROTEIN"/>
    <property type="match status" value="1"/>
</dbReference>
<keyword evidence="7" id="KW-0449">Lipoprotein</keyword>
<keyword evidence="6" id="KW-0175">Coiled coil</keyword>
<dbReference type="STRING" id="316067.Geob_3493"/>
<evidence type="ECO:0000256" key="5">
    <source>
        <dbReference type="ARBA" id="ARBA00023136"/>
    </source>
</evidence>
<dbReference type="AlphaFoldDB" id="B9M5S7"/>
<sequence length="191" mass="21757">MEKVLIGLVAFLLISACGYNNLKAKEEQTNRAWNDLGFSCRQRVELAAVYIEALQRHISPQNDVVQQAEKTVKKAAREGCPITPPETSERLLKFRQVQTELSETLTRLHIFSSSQPSLLQDDSYLAIQKRMEKAESRLNEAIADYNFASHDFNISKRSFPHSMTNALLLRYRDKEPFVAGEDVKLLGRLDS</sequence>
<dbReference type="PANTHER" id="PTHR34478">
    <property type="entry name" value="PROTEIN LEMA"/>
    <property type="match status" value="1"/>
</dbReference>
<keyword evidence="8" id="KW-1185">Reference proteome</keyword>
<dbReference type="Proteomes" id="UP000007721">
    <property type="component" value="Chromosome"/>
</dbReference>
<name>B9M5S7_GEODF</name>
<comment type="subcellular location">
    <subcellularLocation>
        <location evidence="1">Membrane</location>
        <topology evidence="1">Single-pass membrane protein</topology>
    </subcellularLocation>
</comment>
<dbReference type="KEGG" id="geo:Geob_3493"/>
<evidence type="ECO:0000256" key="2">
    <source>
        <dbReference type="ARBA" id="ARBA00008854"/>
    </source>
</evidence>
<evidence type="ECO:0000256" key="6">
    <source>
        <dbReference type="SAM" id="Coils"/>
    </source>
</evidence>
<gene>
    <name evidence="7" type="ordered locus">Geob_3493</name>
</gene>
<evidence type="ECO:0000256" key="1">
    <source>
        <dbReference type="ARBA" id="ARBA00004167"/>
    </source>
</evidence>
<dbReference type="InterPro" id="IPR007156">
    <property type="entry name" value="MamQ_LemA"/>
</dbReference>
<organism evidence="7 8">
    <name type="scientific">Geotalea daltonii (strain DSM 22248 / JCM 15807 / FRC-32)</name>
    <name type="common">Geobacter daltonii</name>
    <dbReference type="NCBI Taxonomy" id="316067"/>
    <lineage>
        <taxon>Bacteria</taxon>
        <taxon>Pseudomonadati</taxon>
        <taxon>Thermodesulfobacteriota</taxon>
        <taxon>Desulfuromonadia</taxon>
        <taxon>Geobacterales</taxon>
        <taxon>Geobacteraceae</taxon>
        <taxon>Geotalea</taxon>
    </lineage>
</organism>
<dbReference type="SUPFAM" id="SSF140478">
    <property type="entry name" value="LemA-like"/>
    <property type="match status" value="1"/>
</dbReference>